<dbReference type="AlphaFoldDB" id="A0A6A6BTP6"/>
<feature type="non-terminal residue" evidence="1">
    <location>
        <position position="104"/>
    </location>
</feature>
<evidence type="ECO:0000313" key="2">
    <source>
        <dbReference type="Proteomes" id="UP000799438"/>
    </source>
</evidence>
<dbReference type="Proteomes" id="UP000799438">
    <property type="component" value="Unassembled WGS sequence"/>
</dbReference>
<sequence length="104" mass="11216">MKWAWFWAIWGREAGGGLGAVRLDRWTGVVLVVVFVGIGVGHKRARAGETGLAKGQVPRGKKKRGVGGLVCFPPCLVWGCEVCSFRRGSAGRGMSFGYPLVRRA</sequence>
<dbReference type="EMBL" id="ML995475">
    <property type="protein sequence ID" value="KAF2146645.1"/>
    <property type="molecule type" value="Genomic_DNA"/>
</dbReference>
<keyword evidence="2" id="KW-1185">Reference proteome</keyword>
<organism evidence="1 2">
    <name type="scientific">Aplosporella prunicola CBS 121167</name>
    <dbReference type="NCBI Taxonomy" id="1176127"/>
    <lineage>
        <taxon>Eukaryota</taxon>
        <taxon>Fungi</taxon>
        <taxon>Dikarya</taxon>
        <taxon>Ascomycota</taxon>
        <taxon>Pezizomycotina</taxon>
        <taxon>Dothideomycetes</taxon>
        <taxon>Dothideomycetes incertae sedis</taxon>
        <taxon>Botryosphaeriales</taxon>
        <taxon>Aplosporellaceae</taxon>
        <taxon>Aplosporella</taxon>
    </lineage>
</organism>
<dbReference type="GeneID" id="54297148"/>
<dbReference type="RefSeq" id="XP_033402354.1">
    <property type="nucleotide sequence ID" value="XM_033539652.1"/>
</dbReference>
<name>A0A6A6BTP6_9PEZI</name>
<protein>
    <submittedName>
        <fullName evidence="1">Uncharacterized protein</fullName>
    </submittedName>
</protein>
<reference evidence="1" key="1">
    <citation type="journal article" date="2020" name="Stud. Mycol.">
        <title>101 Dothideomycetes genomes: a test case for predicting lifestyles and emergence of pathogens.</title>
        <authorList>
            <person name="Haridas S."/>
            <person name="Albert R."/>
            <person name="Binder M."/>
            <person name="Bloem J."/>
            <person name="Labutti K."/>
            <person name="Salamov A."/>
            <person name="Andreopoulos B."/>
            <person name="Baker S."/>
            <person name="Barry K."/>
            <person name="Bills G."/>
            <person name="Bluhm B."/>
            <person name="Cannon C."/>
            <person name="Castanera R."/>
            <person name="Culley D."/>
            <person name="Daum C."/>
            <person name="Ezra D."/>
            <person name="Gonzalez J."/>
            <person name="Henrissat B."/>
            <person name="Kuo A."/>
            <person name="Liang C."/>
            <person name="Lipzen A."/>
            <person name="Lutzoni F."/>
            <person name="Magnuson J."/>
            <person name="Mondo S."/>
            <person name="Nolan M."/>
            <person name="Ohm R."/>
            <person name="Pangilinan J."/>
            <person name="Park H.-J."/>
            <person name="Ramirez L."/>
            <person name="Alfaro M."/>
            <person name="Sun H."/>
            <person name="Tritt A."/>
            <person name="Yoshinaga Y."/>
            <person name="Zwiers L.-H."/>
            <person name="Turgeon B."/>
            <person name="Goodwin S."/>
            <person name="Spatafora J."/>
            <person name="Crous P."/>
            <person name="Grigoriev I."/>
        </authorList>
    </citation>
    <scope>NUCLEOTIDE SEQUENCE</scope>
    <source>
        <strain evidence="1">CBS 121167</strain>
    </source>
</reference>
<accession>A0A6A6BTP6</accession>
<gene>
    <name evidence="1" type="ORF">K452DRAFT_282819</name>
</gene>
<proteinExistence type="predicted"/>
<evidence type="ECO:0000313" key="1">
    <source>
        <dbReference type="EMBL" id="KAF2146645.1"/>
    </source>
</evidence>